<dbReference type="OrthoDB" id="5950063at2759"/>
<accession>A0A9W6WJ86</accession>
<keyword evidence="3" id="KW-1185">Reference proteome</keyword>
<name>A0A9W6WJ86_9STRA</name>
<dbReference type="EMBL" id="BSXT01000031">
    <property type="protein sequence ID" value="GMF15286.1"/>
    <property type="molecule type" value="Genomic_DNA"/>
</dbReference>
<proteinExistence type="predicted"/>
<feature type="region of interest" description="Disordered" evidence="1">
    <location>
        <begin position="42"/>
        <end position="71"/>
    </location>
</feature>
<gene>
    <name evidence="2" type="ORF">Pfra01_000036800</name>
</gene>
<feature type="compositionally biased region" description="Low complexity" evidence="1">
    <location>
        <begin position="57"/>
        <end position="71"/>
    </location>
</feature>
<sequence>MIRLKPFIMSSTRCPIQFNTWLNYPVSYSASHSAGQLAFQTCGSSSSSHPSVRHDAQPAASPVRAAPAAGPRLARRLRPSSALPQLHVRAIAALQRPELASELTILQCVNSVPSGQKPREDEQEELTNSKLWDKVLESHPEHQEQQGGDLLYEYPRKVTGWRARSSKRHVLKFVGFCVLRRATLATCRRDRSPM</sequence>
<evidence type="ECO:0000256" key="1">
    <source>
        <dbReference type="SAM" id="MobiDB-lite"/>
    </source>
</evidence>
<dbReference type="Proteomes" id="UP001165121">
    <property type="component" value="Unassembled WGS sequence"/>
</dbReference>
<protein>
    <submittedName>
        <fullName evidence="2">Unnamed protein product</fullName>
    </submittedName>
</protein>
<reference evidence="2" key="1">
    <citation type="submission" date="2023-04" db="EMBL/GenBank/DDBJ databases">
        <title>Phytophthora fragariaefolia NBRC 109709.</title>
        <authorList>
            <person name="Ichikawa N."/>
            <person name="Sato H."/>
            <person name="Tonouchi N."/>
        </authorList>
    </citation>
    <scope>NUCLEOTIDE SEQUENCE</scope>
    <source>
        <strain evidence="2">NBRC 109709</strain>
    </source>
</reference>
<evidence type="ECO:0000313" key="2">
    <source>
        <dbReference type="EMBL" id="GMF15286.1"/>
    </source>
</evidence>
<dbReference type="AlphaFoldDB" id="A0A9W6WJ86"/>
<comment type="caution">
    <text evidence="2">The sequence shown here is derived from an EMBL/GenBank/DDBJ whole genome shotgun (WGS) entry which is preliminary data.</text>
</comment>
<evidence type="ECO:0000313" key="3">
    <source>
        <dbReference type="Proteomes" id="UP001165121"/>
    </source>
</evidence>
<organism evidence="2 3">
    <name type="scientific">Phytophthora fragariaefolia</name>
    <dbReference type="NCBI Taxonomy" id="1490495"/>
    <lineage>
        <taxon>Eukaryota</taxon>
        <taxon>Sar</taxon>
        <taxon>Stramenopiles</taxon>
        <taxon>Oomycota</taxon>
        <taxon>Peronosporomycetes</taxon>
        <taxon>Peronosporales</taxon>
        <taxon>Peronosporaceae</taxon>
        <taxon>Phytophthora</taxon>
    </lineage>
</organism>